<dbReference type="InterPro" id="IPR003594">
    <property type="entry name" value="HATPase_dom"/>
</dbReference>
<dbReference type="EC" id="2.7.13.3" evidence="2"/>
<accession>A0A4U3MFV7</accession>
<evidence type="ECO:0000256" key="1">
    <source>
        <dbReference type="ARBA" id="ARBA00000085"/>
    </source>
</evidence>
<evidence type="ECO:0000256" key="6">
    <source>
        <dbReference type="SAM" id="MobiDB-lite"/>
    </source>
</evidence>
<evidence type="ECO:0000256" key="5">
    <source>
        <dbReference type="ARBA" id="ARBA00022777"/>
    </source>
</evidence>
<name>A0A4U3MFV7_9ACTN</name>
<evidence type="ECO:0000313" key="10">
    <source>
        <dbReference type="Proteomes" id="UP000308705"/>
    </source>
</evidence>
<dbReference type="Pfam" id="PF08376">
    <property type="entry name" value="NIT"/>
    <property type="match status" value="1"/>
</dbReference>
<evidence type="ECO:0000313" key="9">
    <source>
        <dbReference type="EMBL" id="TKK86827.1"/>
    </source>
</evidence>
<evidence type="ECO:0000256" key="3">
    <source>
        <dbReference type="ARBA" id="ARBA00022553"/>
    </source>
</evidence>
<dbReference type="GO" id="GO:0005886">
    <property type="term" value="C:plasma membrane"/>
    <property type="evidence" value="ECO:0007669"/>
    <property type="project" value="TreeGrafter"/>
</dbReference>
<keyword evidence="4" id="KW-0808">Transferase</keyword>
<comment type="catalytic activity">
    <reaction evidence="1">
        <text>ATP + protein L-histidine = ADP + protein N-phospho-L-histidine.</text>
        <dbReference type="EC" id="2.7.13.3"/>
    </reaction>
</comment>
<reference evidence="9 10" key="1">
    <citation type="submission" date="2019-04" db="EMBL/GenBank/DDBJ databases">
        <title>Herbidospora sp. NEAU-GS14.nov., a novel actinomycete isolated from soil.</title>
        <authorList>
            <person name="Han L."/>
        </authorList>
    </citation>
    <scope>NUCLEOTIDE SEQUENCE [LARGE SCALE GENOMIC DNA]</scope>
    <source>
        <strain evidence="9 10">NEAU-GS14</strain>
    </source>
</reference>
<dbReference type="SUPFAM" id="SSF55874">
    <property type="entry name" value="ATPase domain of HSP90 chaperone/DNA topoisomerase II/histidine kinase"/>
    <property type="match status" value="1"/>
</dbReference>
<dbReference type="InterPro" id="IPR013587">
    <property type="entry name" value="Nitrate/nitrite_sensing"/>
</dbReference>
<dbReference type="InterPro" id="IPR036890">
    <property type="entry name" value="HATPase_C_sf"/>
</dbReference>
<sequence length="708" mass="77113">MAGRKRSIRFKIFAVLLAPVTALAVIWALTAAITLTSGREYLRVGRVYEHIVLPSRAVLTELQHERLMSVTYLGGSSSFHADLDAQQKRTDEIAAGLAGHAVAGREAAPPALWDRVQELLRQLDRLDSLRSQVENREIGRLDALTQYSEIAEVGWQVYDRMMIAPDLDLIGQTRAVVMVGRAREIVSQQSALLAGTLGTGRMSEREQEVFVEMAAKRSMLYSLGFTDLEGSMRDPYVKLNGSAAYLDFVKLEGAVRDKIRPEAALPPEAGRWQATAEALSITLDKLGGQASVEIGNRMQPAVMTVLIRLGVLAVVGLIALVVTLLVSVRFGRRISAELGALQNAAVDLSDRRLPDIVRRLSRGDDVDVRAETPPVEVPGNTAEVATVTNAFTSVQATAVQAAVGQAQLRQGVNKVFLNLARRNQSLLHRQLGILDGLERQTEDPNLLEQLFGLDHLTTRMRRHAEGLIILSGAVPGRGWREPVALFDVVRASVEEVEDYLRVDVNVPHHAKLVGPAVTDAIHLIAELVENATIFSPPHTRVSVHGDLAARGFVLEIEDRGLGLNSEEMAAINARLADPPEFDLADSDRLGLFVVGRLAKRHDITVNLRPSPYGGTAAIVLIPAELVVMPDPAEIAAAERLVPAQPTEAPVLSPVSGRHGAGPKPTAETNLPRRVRQANMAPQLREEQGKPDLYSSFQAGWRRAEDDKA</sequence>
<feature type="domain" description="Histidine kinase/HSP90-like ATPase" evidence="8">
    <location>
        <begin position="518"/>
        <end position="625"/>
    </location>
</feature>
<dbReference type="PANTHER" id="PTHR45436">
    <property type="entry name" value="SENSOR HISTIDINE KINASE YKOH"/>
    <property type="match status" value="1"/>
</dbReference>
<protein>
    <recommendedName>
        <fullName evidence="2">histidine kinase</fullName>
        <ecNumber evidence="2">2.7.13.3</ecNumber>
    </recommendedName>
</protein>
<organism evidence="9 10">
    <name type="scientific">Herbidospora galbida</name>
    <dbReference type="NCBI Taxonomy" id="2575442"/>
    <lineage>
        <taxon>Bacteria</taxon>
        <taxon>Bacillati</taxon>
        <taxon>Actinomycetota</taxon>
        <taxon>Actinomycetes</taxon>
        <taxon>Streptosporangiales</taxon>
        <taxon>Streptosporangiaceae</taxon>
        <taxon>Herbidospora</taxon>
    </lineage>
</organism>
<dbReference type="GO" id="GO:0004673">
    <property type="term" value="F:protein histidine kinase activity"/>
    <property type="evidence" value="ECO:0007669"/>
    <property type="project" value="UniProtKB-EC"/>
</dbReference>
<keyword evidence="7" id="KW-0472">Membrane</keyword>
<keyword evidence="5" id="KW-0418">Kinase</keyword>
<keyword evidence="7" id="KW-0812">Transmembrane</keyword>
<evidence type="ECO:0000256" key="7">
    <source>
        <dbReference type="SAM" id="Phobius"/>
    </source>
</evidence>
<comment type="caution">
    <text evidence="9">The sequence shown here is derived from an EMBL/GenBank/DDBJ whole genome shotgun (WGS) entry which is preliminary data.</text>
</comment>
<dbReference type="Gene3D" id="3.30.565.10">
    <property type="entry name" value="Histidine kinase-like ATPase, C-terminal domain"/>
    <property type="match status" value="1"/>
</dbReference>
<keyword evidence="10" id="KW-1185">Reference proteome</keyword>
<dbReference type="Proteomes" id="UP000308705">
    <property type="component" value="Unassembled WGS sequence"/>
</dbReference>
<dbReference type="AlphaFoldDB" id="A0A4U3MFV7"/>
<dbReference type="OrthoDB" id="3845898at2"/>
<dbReference type="InterPro" id="IPR050428">
    <property type="entry name" value="TCS_sensor_his_kinase"/>
</dbReference>
<gene>
    <name evidence="9" type="ORF">FDA94_20425</name>
</gene>
<evidence type="ECO:0000259" key="8">
    <source>
        <dbReference type="SMART" id="SM00387"/>
    </source>
</evidence>
<feature type="region of interest" description="Disordered" evidence="6">
    <location>
        <begin position="647"/>
        <end position="708"/>
    </location>
</feature>
<evidence type="ECO:0000256" key="4">
    <source>
        <dbReference type="ARBA" id="ARBA00022679"/>
    </source>
</evidence>
<proteinExistence type="predicted"/>
<dbReference type="EMBL" id="SZQA01000019">
    <property type="protein sequence ID" value="TKK86827.1"/>
    <property type="molecule type" value="Genomic_DNA"/>
</dbReference>
<keyword evidence="7" id="KW-1133">Transmembrane helix</keyword>
<dbReference type="PANTHER" id="PTHR45436:SF5">
    <property type="entry name" value="SENSOR HISTIDINE KINASE TRCS"/>
    <property type="match status" value="1"/>
</dbReference>
<dbReference type="GO" id="GO:0000160">
    <property type="term" value="P:phosphorelay signal transduction system"/>
    <property type="evidence" value="ECO:0007669"/>
    <property type="project" value="TreeGrafter"/>
</dbReference>
<feature type="transmembrane region" description="Helical" evidence="7">
    <location>
        <begin position="305"/>
        <end position="326"/>
    </location>
</feature>
<evidence type="ECO:0000256" key="2">
    <source>
        <dbReference type="ARBA" id="ARBA00012438"/>
    </source>
</evidence>
<dbReference type="SMART" id="SM00387">
    <property type="entry name" value="HATPase_c"/>
    <property type="match status" value="1"/>
</dbReference>
<keyword evidence="3" id="KW-0597">Phosphoprotein</keyword>
<dbReference type="Pfam" id="PF02518">
    <property type="entry name" value="HATPase_c"/>
    <property type="match status" value="1"/>
</dbReference>